<evidence type="ECO:0000313" key="3">
    <source>
        <dbReference type="EMBL" id="PHK95362.1"/>
    </source>
</evidence>
<gene>
    <name evidence="3" type="ORF">CR162_08765</name>
</gene>
<dbReference type="PANTHER" id="PTHR40841:SF2">
    <property type="entry name" value="SIDEROPHORE-DEGRADING ESTERASE (EUROFUNG)"/>
    <property type="match status" value="1"/>
</dbReference>
<protein>
    <submittedName>
        <fullName evidence="3">Ferri-bacillibactin esterase besA</fullName>
    </submittedName>
</protein>
<keyword evidence="4" id="KW-1185">Reference proteome</keyword>
<evidence type="ECO:0000313" key="4">
    <source>
        <dbReference type="Proteomes" id="UP000223527"/>
    </source>
</evidence>
<evidence type="ECO:0000256" key="1">
    <source>
        <dbReference type="ARBA" id="ARBA00005622"/>
    </source>
</evidence>
<dbReference type="Proteomes" id="UP000223527">
    <property type="component" value="Unassembled WGS sequence"/>
</dbReference>
<dbReference type="InterPro" id="IPR000801">
    <property type="entry name" value="Esterase-like"/>
</dbReference>
<dbReference type="InterPro" id="IPR029058">
    <property type="entry name" value="AB_hydrolase_fold"/>
</dbReference>
<proteinExistence type="inferred from homology"/>
<dbReference type="InterPro" id="IPR052558">
    <property type="entry name" value="Siderophore_Hydrolase_D"/>
</dbReference>
<name>A0A2C6Y3I1_9PROT</name>
<accession>A0A2C6Y3I1</accession>
<comment type="caution">
    <text evidence="3">The sequence shown here is derived from an EMBL/GenBank/DDBJ whole genome shotgun (WGS) entry which is preliminary data.</text>
</comment>
<dbReference type="Pfam" id="PF00756">
    <property type="entry name" value="Esterase"/>
    <property type="match status" value="1"/>
</dbReference>
<dbReference type="OrthoDB" id="5523653at2"/>
<keyword evidence="2" id="KW-0378">Hydrolase</keyword>
<dbReference type="Gene3D" id="3.40.50.1820">
    <property type="entry name" value="alpha/beta hydrolase"/>
    <property type="match status" value="1"/>
</dbReference>
<dbReference type="GO" id="GO:0016788">
    <property type="term" value="F:hydrolase activity, acting on ester bonds"/>
    <property type="evidence" value="ECO:0007669"/>
    <property type="project" value="TreeGrafter"/>
</dbReference>
<dbReference type="SUPFAM" id="SSF53474">
    <property type="entry name" value="alpha/beta-Hydrolases"/>
    <property type="match status" value="1"/>
</dbReference>
<reference evidence="3 4" key="1">
    <citation type="submission" date="2017-10" db="EMBL/GenBank/DDBJ databases">
        <authorList>
            <person name="Banno H."/>
            <person name="Chua N.-H."/>
        </authorList>
    </citation>
    <scope>NUCLEOTIDE SEQUENCE [LARGE SCALE GENOMIC DNA]</scope>
    <source>
        <strain evidence="3 4">YW11</strain>
    </source>
</reference>
<sequence length="305" mass="31728">MAGLGIGGLGVAGALPALAPRAARAQRVPNRPAEVIEDPLVERFDLGLGDGPAWRIQLARPATPPPAAGYPVLTVLDGNALFPLAWRMREAAGAAGVALLAIGHPTEAQYDFDRRFLDLTPATPAEAFGPRRDNPPPTGGRGRFLAFIETALRPAVAARLPVDPGRQALFGHSLGGLFGLHVLFTRPELFRAYALSDPSIWWNGRSILEEQAAFLGGLRAAGGRVSRPLEVLVAVAGITRPGPFRAAGGDGPGGRETARALATIPGLRAAFRRVEGEGHGGMVPQAMADALALAAGRMPEGTALP</sequence>
<dbReference type="AlphaFoldDB" id="A0A2C6Y3I1"/>
<dbReference type="EMBL" id="PDNU01000012">
    <property type="protein sequence ID" value="PHK95362.1"/>
    <property type="molecule type" value="Genomic_DNA"/>
</dbReference>
<evidence type="ECO:0000256" key="2">
    <source>
        <dbReference type="ARBA" id="ARBA00022801"/>
    </source>
</evidence>
<dbReference type="PANTHER" id="PTHR40841">
    <property type="entry name" value="SIDEROPHORE TRIACETYLFUSARININE C ESTERASE"/>
    <property type="match status" value="1"/>
</dbReference>
<comment type="similarity">
    <text evidence="1">Belongs to the esterase D family.</text>
</comment>
<organism evidence="3 4">
    <name type="scientific">Teichococcus rhizosphaerae</name>
    <dbReference type="NCBI Taxonomy" id="1335062"/>
    <lineage>
        <taxon>Bacteria</taxon>
        <taxon>Pseudomonadati</taxon>
        <taxon>Pseudomonadota</taxon>
        <taxon>Alphaproteobacteria</taxon>
        <taxon>Acetobacterales</taxon>
        <taxon>Roseomonadaceae</taxon>
        <taxon>Roseomonas</taxon>
    </lineage>
</organism>